<dbReference type="GO" id="GO:0043565">
    <property type="term" value="F:sequence-specific DNA binding"/>
    <property type="evidence" value="ECO:0007669"/>
    <property type="project" value="InterPro"/>
</dbReference>
<gene>
    <name evidence="5" type="ORF">HH303_14220</name>
</gene>
<evidence type="ECO:0000313" key="6">
    <source>
        <dbReference type="Proteomes" id="UP000539372"/>
    </source>
</evidence>
<proteinExistence type="predicted"/>
<sequence>MVETDLKDRIWRHADRVEVGEIPFGTEIPGFTLVRCREETRIEPTLYKPLACVVLQGAKESFLGEAPVRFSAGQTLIVSLDIPTVSRIVGASPDAPYIAMALELDLSMMRSLAAELSDTGPGSEHLLQEQSVAIAAGDTDPNLLDAMERLFNLIGRPSDQRVLLPLILREIHFRLLSAGHGAMLRRLMLRDSHVSRIARAVSKIRSDIAAPIRIAELSQLAGMSPSSFHEHFKSVTAKTPLQFQKDIRLQEARSRLIGGAGSVTEIAFTVGYESPTQFSREYARKFGVSPRADRQGAS</sequence>
<dbReference type="InterPro" id="IPR009594">
    <property type="entry name" value="Tscrpt_reg_HTH_AraC_N"/>
</dbReference>
<protein>
    <submittedName>
        <fullName evidence="5">AraC family transcriptional regulator</fullName>
    </submittedName>
</protein>
<dbReference type="Pfam" id="PF06719">
    <property type="entry name" value="AraC_N"/>
    <property type="match status" value="1"/>
</dbReference>
<organism evidence="5 6">
    <name type="scientific">Pacificispira spongiicola</name>
    <dbReference type="NCBI Taxonomy" id="2729598"/>
    <lineage>
        <taxon>Bacteria</taxon>
        <taxon>Pseudomonadati</taxon>
        <taxon>Pseudomonadota</taxon>
        <taxon>Alphaproteobacteria</taxon>
        <taxon>Rhodospirillales</taxon>
        <taxon>Rhodospirillaceae</taxon>
        <taxon>Pacificispira</taxon>
    </lineage>
</organism>
<dbReference type="InterPro" id="IPR020449">
    <property type="entry name" value="Tscrpt_reg_AraC-type_HTH"/>
</dbReference>
<dbReference type="PROSITE" id="PS01124">
    <property type="entry name" value="HTH_ARAC_FAMILY_2"/>
    <property type="match status" value="1"/>
</dbReference>
<dbReference type="PANTHER" id="PTHR43436:SF1">
    <property type="entry name" value="TRANSCRIPTIONAL REGULATORY PROTEIN"/>
    <property type="match status" value="1"/>
</dbReference>
<dbReference type="GO" id="GO:0003700">
    <property type="term" value="F:DNA-binding transcription factor activity"/>
    <property type="evidence" value="ECO:0007669"/>
    <property type="project" value="InterPro"/>
</dbReference>
<keyword evidence="1" id="KW-0805">Transcription regulation</keyword>
<dbReference type="InterPro" id="IPR018060">
    <property type="entry name" value="HTH_AraC"/>
</dbReference>
<dbReference type="EMBL" id="JABBNT010000004">
    <property type="protein sequence ID" value="NMM45648.1"/>
    <property type="molecule type" value="Genomic_DNA"/>
</dbReference>
<dbReference type="PANTHER" id="PTHR43436">
    <property type="entry name" value="ARAC-FAMILY TRANSCRIPTIONAL REGULATOR"/>
    <property type="match status" value="1"/>
</dbReference>
<evidence type="ECO:0000313" key="5">
    <source>
        <dbReference type="EMBL" id="NMM45648.1"/>
    </source>
</evidence>
<dbReference type="PROSITE" id="PS00041">
    <property type="entry name" value="HTH_ARAC_FAMILY_1"/>
    <property type="match status" value="1"/>
</dbReference>
<feature type="domain" description="HTH araC/xylS-type" evidence="4">
    <location>
        <begin position="198"/>
        <end position="296"/>
    </location>
</feature>
<evidence type="ECO:0000256" key="1">
    <source>
        <dbReference type="ARBA" id="ARBA00023015"/>
    </source>
</evidence>
<evidence type="ECO:0000256" key="3">
    <source>
        <dbReference type="ARBA" id="ARBA00023163"/>
    </source>
</evidence>
<evidence type="ECO:0000259" key="4">
    <source>
        <dbReference type="PROSITE" id="PS01124"/>
    </source>
</evidence>
<keyword evidence="6" id="KW-1185">Reference proteome</keyword>
<name>A0A7Y0E1X7_9PROT</name>
<comment type="caution">
    <text evidence="5">The sequence shown here is derived from an EMBL/GenBank/DDBJ whole genome shotgun (WGS) entry which is preliminary data.</text>
</comment>
<dbReference type="SUPFAM" id="SSF46689">
    <property type="entry name" value="Homeodomain-like"/>
    <property type="match status" value="2"/>
</dbReference>
<keyword evidence="2" id="KW-0238">DNA-binding</keyword>
<dbReference type="Gene3D" id="1.10.10.60">
    <property type="entry name" value="Homeodomain-like"/>
    <property type="match status" value="2"/>
</dbReference>
<dbReference type="InterPro" id="IPR018062">
    <property type="entry name" value="HTH_AraC-typ_CS"/>
</dbReference>
<dbReference type="RefSeq" id="WP_169626036.1">
    <property type="nucleotide sequence ID" value="NZ_JABBNT010000004.1"/>
</dbReference>
<dbReference type="PRINTS" id="PR00032">
    <property type="entry name" value="HTHARAC"/>
</dbReference>
<dbReference type="SMART" id="SM00342">
    <property type="entry name" value="HTH_ARAC"/>
    <property type="match status" value="1"/>
</dbReference>
<dbReference type="Proteomes" id="UP000539372">
    <property type="component" value="Unassembled WGS sequence"/>
</dbReference>
<evidence type="ECO:0000256" key="2">
    <source>
        <dbReference type="ARBA" id="ARBA00023125"/>
    </source>
</evidence>
<accession>A0A7Y0E1X7</accession>
<dbReference type="AlphaFoldDB" id="A0A7Y0E1X7"/>
<dbReference type="Pfam" id="PF12833">
    <property type="entry name" value="HTH_18"/>
    <property type="match status" value="1"/>
</dbReference>
<keyword evidence="3" id="KW-0804">Transcription</keyword>
<reference evidence="5 6" key="1">
    <citation type="submission" date="2020-04" db="EMBL/GenBank/DDBJ databases">
        <title>Rhodospirillaceae bacterium KN72 isolated from deep sea.</title>
        <authorList>
            <person name="Zhang D.-C."/>
        </authorList>
    </citation>
    <scope>NUCLEOTIDE SEQUENCE [LARGE SCALE GENOMIC DNA]</scope>
    <source>
        <strain evidence="5 6">KN72</strain>
    </source>
</reference>
<dbReference type="InterPro" id="IPR009057">
    <property type="entry name" value="Homeodomain-like_sf"/>
</dbReference>